<dbReference type="AlphaFoldDB" id="A0A8J6LHB1"/>
<keyword evidence="2" id="KW-1185">Reference proteome</keyword>
<evidence type="ECO:0000313" key="1">
    <source>
        <dbReference type="EMBL" id="KAH0822035.1"/>
    </source>
</evidence>
<dbReference type="EMBL" id="JABDTM020004657">
    <property type="protein sequence ID" value="KAH0822035.1"/>
    <property type="molecule type" value="Genomic_DNA"/>
</dbReference>
<gene>
    <name evidence="1" type="ORF">GEV33_000757</name>
</gene>
<accession>A0A8J6LHB1</accession>
<dbReference type="Proteomes" id="UP000719412">
    <property type="component" value="Unassembled WGS sequence"/>
</dbReference>
<reference evidence="1" key="2">
    <citation type="submission" date="2021-08" db="EMBL/GenBank/DDBJ databases">
        <authorList>
            <person name="Eriksson T."/>
        </authorList>
    </citation>
    <scope>NUCLEOTIDE SEQUENCE</scope>
    <source>
        <strain evidence="1">Stoneville</strain>
        <tissue evidence="1">Whole head</tissue>
    </source>
</reference>
<sequence length="187" mass="21745">MTSLASHFGTSTTSDVQMSNVSTFFIMLFPCPVWRDAKQAVSALKMTCPPDYRLYSVVGMKGRSVVVCSWTVNYILQTEEKNWKFEEFVRDMERIKWENADTCSMEVLRISGQVICQHVFSLRCQKGEHCKRDGWSYMMQDYHPGLHEIDDVGVEMYWPNVVEVVNDDNNEDKGYHSLNEEESQKED</sequence>
<proteinExistence type="predicted"/>
<protein>
    <submittedName>
        <fullName evidence="1">Uncharacterized protein</fullName>
    </submittedName>
</protein>
<name>A0A8J6LHB1_TENMO</name>
<comment type="caution">
    <text evidence="1">The sequence shown here is derived from an EMBL/GenBank/DDBJ whole genome shotgun (WGS) entry which is preliminary data.</text>
</comment>
<evidence type="ECO:0000313" key="2">
    <source>
        <dbReference type="Proteomes" id="UP000719412"/>
    </source>
</evidence>
<organism evidence="1 2">
    <name type="scientific">Tenebrio molitor</name>
    <name type="common">Yellow mealworm beetle</name>
    <dbReference type="NCBI Taxonomy" id="7067"/>
    <lineage>
        <taxon>Eukaryota</taxon>
        <taxon>Metazoa</taxon>
        <taxon>Ecdysozoa</taxon>
        <taxon>Arthropoda</taxon>
        <taxon>Hexapoda</taxon>
        <taxon>Insecta</taxon>
        <taxon>Pterygota</taxon>
        <taxon>Neoptera</taxon>
        <taxon>Endopterygota</taxon>
        <taxon>Coleoptera</taxon>
        <taxon>Polyphaga</taxon>
        <taxon>Cucujiformia</taxon>
        <taxon>Tenebrionidae</taxon>
        <taxon>Tenebrio</taxon>
    </lineage>
</organism>
<reference evidence="1" key="1">
    <citation type="journal article" date="2020" name="J Insects Food Feed">
        <title>The yellow mealworm (Tenebrio molitor) genome: a resource for the emerging insects as food and feed industry.</title>
        <authorList>
            <person name="Eriksson T."/>
            <person name="Andere A."/>
            <person name="Kelstrup H."/>
            <person name="Emery V."/>
            <person name="Picard C."/>
        </authorList>
    </citation>
    <scope>NUCLEOTIDE SEQUENCE</scope>
    <source>
        <strain evidence="1">Stoneville</strain>
        <tissue evidence="1">Whole head</tissue>
    </source>
</reference>